<gene>
    <name evidence="1" type="ORF">DERYTH_LOCUS16312</name>
</gene>
<comment type="caution">
    <text evidence="1">The sequence shown here is derived from an EMBL/GenBank/DDBJ whole genome shotgun (WGS) entry which is preliminary data.</text>
</comment>
<dbReference type="AlphaFoldDB" id="A0A9N9INC7"/>
<keyword evidence="2" id="KW-1185">Reference proteome</keyword>
<proteinExistence type="predicted"/>
<dbReference type="EMBL" id="CAJVPY010014084">
    <property type="protein sequence ID" value="CAG8744560.1"/>
    <property type="molecule type" value="Genomic_DNA"/>
</dbReference>
<dbReference type="Proteomes" id="UP000789405">
    <property type="component" value="Unassembled WGS sequence"/>
</dbReference>
<sequence>MKDFIDNNAYNYDTDDIVMDINLVNSLTTYSKSINNTISEAVNKVISKITNKNTSEIISETISDTTREIASKATSKITSEATNKTTSEATPKFKLSVWKNFTLLEKEQKAKYIYESESVKPTISPLNCETHWNATYLILQSVIEIKNVVVRIKDRDKTFSDLPKDNK</sequence>
<dbReference type="OrthoDB" id="3172935at2759"/>
<reference evidence="1" key="1">
    <citation type="submission" date="2021-06" db="EMBL/GenBank/DDBJ databases">
        <authorList>
            <person name="Kallberg Y."/>
            <person name="Tangrot J."/>
            <person name="Rosling A."/>
        </authorList>
    </citation>
    <scope>NUCLEOTIDE SEQUENCE</scope>
    <source>
        <strain evidence="1">MA453B</strain>
    </source>
</reference>
<organism evidence="1 2">
    <name type="scientific">Dentiscutata erythropus</name>
    <dbReference type="NCBI Taxonomy" id="1348616"/>
    <lineage>
        <taxon>Eukaryota</taxon>
        <taxon>Fungi</taxon>
        <taxon>Fungi incertae sedis</taxon>
        <taxon>Mucoromycota</taxon>
        <taxon>Glomeromycotina</taxon>
        <taxon>Glomeromycetes</taxon>
        <taxon>Diversisporales</taxon>
        <taxon>Gigasporaceae</taxon>
        <taxon>Dentiscutata</taxon>
    </lineage>
</organism>
<name>A0A9N9INC7_9GLOM</name>
<protein>
    <submittedName>
        <fullName evidence="1">19170_t:CDS:1</fullName>
    </submittedName>
</protein>
<accession>A0A9N9INC7</accession>
<evidence type="ECO:0000313" key="2">
    <source>
        <dbReference type="Proteomes" id="UP000789405"/>
    </source>
</evidence>
<evidence type="ECO:0000313" key="1">
    <source>
        <dbReference type="EMBL" id="CAG8744560.1"/>
    </source>
</evidence>